<evidence type="ECO:0000256" key="1">
    <source>
        <dbReference type="SAM" id="MobiDB-lite"/>
    </source>
</evidence>
<organism evidence="2 3">
    <name type="scientific">Plakobranchus ocellatus</name>
    <dbReference type="NCBI Taxonomy" id="259542"/>
    <lineage>
        <taxon>Eukaryota</taxon>
        <taxon>Metazoa</taxon>
        <taxon>Spiralia</taxon>
        <taxon>Lophotrochozoa</taxon>
        <taxon>Mollusca</taxon>
        <taxon>Gastropoda</taxon>
        <taxon>Heterobranchia</taxon>
        <taxon>Euthyneura</taxon>
        <taxon>Panpulmonata</taxon>
        <taxon>Sacoglossa</taxon>
        <taxon>Placobranchoidea</taxon>
        <taxon>Plakobranchidae</taxon>
        <taxon>Plakobranchus</taxon>
    </lineage>
</organism>
<sequence length="93" mass="10630">MTKRQKIHISAQLPSDSSSGDGYISLKSAIIYNGDEDVADDDDEDVDDDDDDDDGEEEEKRRRCDEKIMAIVNQWSQYLTTSKAQSMTHSLWR</sequence>
<feature type="region of interest" description="Disordered" evidence="1">
    <location>
        <begin position="1"/>
        <end position="21"/>
    </location>
</feature>
<gene>
    <name evidence="2" type="ORF">PoB_006875200</name>
</gene>
<evidence type="ECO:0000313" key="3">
    <source>
        <dbReference type="Proteomes" id="UP000735302"/>
    </source>
</evidence>
<dbReference type="EMBL" id="BLXT01007771">
    <property type="protein sequence ID" value="GFO42247.1"/>
    <property type="molecule type" value="Genomic_DNA"/>
</dbReference>
<feature type="compositionally biased region" description="Acidic residues" evidence="1">
    <location>
        <begin position="34"/>
        <end position="57"/>
    </location>
</feature>
<protein>
    <submittedName>
        <fullName evidence="2">Uncharacterized protein</fullName>
    </submittedName>
</protein>
<proteinExistence type="predicted"/>
<feature type="region of interest" description="Disordered" evidence="1">
    <location>
        <begin position="34"/>
        <end position="65"/>
    </location>
</feature>
<name>A0AAV4DDY1_9GAST</name>
<evidence type="ECO:0000313" key="2">
    <source>
        <dbReference type="EMBL" id="GFO42247.1"/>
    </source>
</evidence>
<keyword evidence="3" id="KW-1185">Reference proteome</keyword>
<accession>A0AAV4DDY1</accession>
<comment type="caution">
    <text evidence="2">The sequence shown here is derived from an EMBL/GenBank/DDBJ whole genome shotgun (WGS) entry which is preliminary data.</text>
</comment>
<reference evidence="2 3" key="1">
    <citation type="journal article" date="2021" name="Elife">
        <title>Chloroplast acquisition without the gene transfer in kleptoplastic sea slugs, Plakobranchus ocellatus.</title>
        <authorList>
            <person name="Maeda T."/>
            <person name="Takahashi S."/>
            <person name="Yoshida T."/>
            <person name="Shimamura S."/>
            <person name="Takaki Y."/>
            <person name="Nagai Y."/>
            <person name="Toyoda A."/>
            <person name="Suzuki Y."/>
            <person name="Arimoto A."/>
            <person name="Ishii H."/>
            <person name="Satoh N."/>
            <person name="Nishiyama T."/>
            <person name="Hasebe M."/>
            <person name="Maruyama T."/>
            <person name="Minagawa J."/>
            <person name="Obokata J."/>
            <person name="Shigenobu S."/>
        </authorList>
    </citation>
    <scope>NUCLEOTIDE SEQUENCE [LARGE SCALE GENOMIC DNA]</scope>
</reference>
<dbReference type="Proteomes" id="UP000735302">
    <property type="component" value="Unassembled WGS sequence"/>
</dbReference>
<dbReference type="AlphaFoldDB" id="A0AAV4DDY1"/>